<dbReference type="PROSITE" id="PS51257">
    <property type="entry name" value="PROKAR_LIPOPROTEIN"/>
    <property type="match status" value="1"/>
</dbReference>
<keyword evidence="2" id="KW-1134">Transmembrane beta strand</keyword>
<comment type="caution">
    <text evidence="3">The sequence shown here is derived from an EMBL/GenBank/DDBJ whole genome shotgun (WGS) entry which is preliminary data.</text>
</comment>
<keyword evidence="2" id="KW-0564">Palmitate</keyword>
<dbReference type="InterPro" id="IPR010131">
    <property type="entry name" value="MdtP/NodT-like"/>
</dbReference>
<dbReference type="EMBL" id="BAABEX010000008">
    <property type="protein sequence ID" value="GAA4422905.1"/>
    <property type="molecule type" value="Genomic_DNA"/>
</dbReference>
<evidence type="ECO:0000313" key="4">
    <source>
        <dbReference type="Proteomes" id="UP001501788"/>
    </source>
</evidence>
<dbReference type="Proteomes" id="UP001501788">
    <property type="component" value="Unassembled WGS sequence"/>
</dbReference>
<dbReference type="InterPro" id="IPR003423">
    <property type="entry name" value="OMP_efflux"/>
</dbReference>
<reference evidence="4" key="1">
    <citation type="journal article" date="2019" name="Int. J. Syst. Evol. Microbiol.">
        <title>The Global Catalogue of Microorganisms (GCM) 10K type strain sequencing project: providing services to taxonomists for standard genome sequencing and annotation.</title>
        <authorList>
            <consortium name="The Broad Institute Genomics Platform"/>
            <consortium name="The Broad Institute Genome Sequencing Center for Infectious Disease"/>
            <person name="Wu L."/>
            <person name="Ma J."/>
        </authorList>
    </citation>
    <scope>NUCLEOTIDE SEQUENCE [LARGE SCALE GENOMIC DNA]</scope>
    <source>
        <strain evidence="4">JCM 31890</strain>
    </source>
</reference>
<evidence type="ECO:0000313" key="3">
    <source>
        <dbReference type="EMBL" id="GAA4422905.1"/>
    </source>
</evidence>
<evidence type="ECO:0000256" key="1">
    <source>
        <dbReference type="ARBA" id="ARBA00007613"/>
    </source>
</evidence>
<dbReference type="Pfam" id="PF02321">
    <property type="entry name" value="OEP"/>
    <property type="match status" value="2"/>
</dbReference>
<name>A0ABP8L4Z6_9BURK</name>
<keyword evidence="2" id="KW-0449">Lipoprotein</keyword>
<dbReference type="PANTHER" id="PTHR30203">
    <property type="entry name" value="OUTER MEMBRANE CATION EFFLUX PROTEIN"/>
    <property type="match status" value="1"/>
</dbReference>
<accession>A0ABP8L4Z6</accession>
<evidence type="ECO:0000256" key="2">
    <source>
        <dbReference type="RuleBase" id="RU362097"/>
    </source>
</evidence>
<comment type="subcellular location">
    <subcellularLocation>
        <location evidence="2">Cell membrane</location>
        <topology evidence="2">Lipid-anchor</topology>
    </subcellularLocation>
</comment>
<keyword evidence="2" id="KW-0472">Membrane</keyword>
<dbReference type="Gene3D" id="2.20.200.10">
    <property type="entry name" value="Outer membrane efflux proteins (OEP)"/>
    <property type="match status" value="1"/>
</dbReference>
<dbReference type="RefSeq" id="WP_345062722.1">
    <property type="nucleotide sequence ID" value="NZ_BAABEX010000008.1"/>
</dbReference>
<feature type="chain" id="PRO_5044953740" evidence="2">
    <location>
        <begin position="30"/>
        <end position="493"/>
    </location>
</feature>
<comment type="similarity">
    <text evidence="1 2">Belongs to the outer membrane factor (OMF) (TC 1.B.17) family.</text>
</comment>
<dbReference type="Gene3D" id="1.20.1600.10">
    <property type="entry name" value="Outer membrane efflux proteins (OEP)"/>
    <property type="match status" value="1"/>
</dbReference>
<protein>
    <submittedName>
        <fullName evidence="3">Efflux transporter outer membrane subunit</fullName>
    </submittedName>
</protein>
<dbReference type="PANTHER" id="PTHR30203:SF33">
    <property type="entry name" value="BLR4455 PROTEIN"/>
    <property type="match status" value="1"/>
</dbReference>
<keyword evidence="4" id="KW-1185">Reference proteome</keyword>
<proteinExistence type="inferred from homology"/>
<keyword evidence="2" id="KW-0732">Signal</keyword>
<keyword evidence="2" id="KW-0812">Transmembrane</keyword>
<dbReference type="SUPFAM" id="SSF56954">
    <property type="entry name" value="Outer membrane efflux proteins (OEP)"/>
    <property type="match status" value="1"/>
</dbReference>
<organism evidence="3 4">
    <name type="scientific">Acidovorax lacteus</name>
    <dbReference type="NCBI Taxonomy" id="1924988"/>
    <lineage>
        <taxon>Bacteria</taxon>
        <taxon>Pseudomonadati</taxon>
        <taxon>Pseudomonadota</taxon>
        <taxon>Betaproteobacteria</taxon>
        <taxon>Burkholderiales</taxon>
        <taxon>Comamonadaceae</taxon>
        <taxon>Acidovorax</taxon>
    </lineage>
</organism>
<feature type="signal peptide" evidence="2">
    <location>
        <begin position="1"/>
        <end position="29"/>
    </location>
</feature>
<gene>
    <name evidence="3" type="ORF">GCM10023090_14550</name>
</gene>
<dbReference type="NCBIfam" id="TIGR01845">
    <property type="entry name" value="outer_NodT"/>
    <property type="match status" value="1"/>
</dbReference>
<sequence length="493" mass="51219">MTTRLPFLRDLPRRAAAPWLLLGASAWLAGCAQTPPYAAPAQEVPTQFKQQAAAQAQGLWRLAEAGAARLPEATWWAGHGDPVLDDLQTRAQAQNPGLAQTAARLRVAEAALAASGAARVPSLGVSASGSRARSGTQLADGSTSARIGSSYAVGLNAAWELDLWGRVAAGVSAAQASADASAADLAAARLSLQATVAQTYFALRAAEAQGRLLDDTLRAYERSWELTRARQAAGVATSADVAQAEAQYKTTRVQWMESRTTRTQLEHALATLLGLPPAAFALAPTAELPSPPAVPGALPAQLLQRRPDVAAAERRVAAANAQIGVARAAFFPAVTLSASLGQRSTVLADLFNAPNLVWSLGPALAASLFDGGARSAAVESARASHAQATAAYRQTVLAALQEVEDNLAAAASLAEEEALQREAVAAAQRALEVVEHQYRAGTVGYLNVLTAQTAVLSARRSLIDLRARRLTAANTLLRNLAGPWEPGAGVTSP</sequence>